<comment type="cofactor">
    <cofactor evidence="2">
        <name>FAD</name>
        <dbReference type="ChEBI" id="CHEBI:57692"/>
    </cofactor>
</comment>
<dbReference type="SUPFAM" id="SSF56425">
    <property type="entry name" value="Succinate dehydrogenase/fumarate reductase flavoprotein, catalytic domain"/>
    <property type="match status" value="1"/>
</dbReference>
<evidence type="ECO:0000256" key="6">
    <source>
        <dbReference type="ARBA" id="ARBA00022946"/>
    </source>
</evidence>
<evidence type="ECO:0000313" key="11">
    <source>
        <dbReference type="Proteomes" id="UP000016649"/>
    </source>
</evidence>
<evidence type="ECO:0000313" key="10">
    <source>
        <dbReference type="EMBL" id="ERJ93941.1"/>
    </source>
</evidence>
<feature type="transmembrane region" description="Helical" evidence="8">
    <location>
        <begin position="35"/>
        <end position="54"/>
    </location>
</feature>
<evidence type="ECO:0000256" key="3">
    <source>
        <dbReference type="ARBA" id="ARBA00008040"/>
    </source>
</evidence>
<comment type="caution">
    <text evidence="10">The sequence shown here is derived from an EMBL/GenBank/DDBJ whole genome shotgun (WGS) entry which is preliminary data.</text>
</comment>
<dbReference type="InterPro" id="IPR007329">
    <property type="entry name" value="FMN-bd"/>
</dbReference>
<dbReference type="PANTHER" id="PTHR43400">
    <property type="entry name" value="FUMARATE REDUCTASE"/>
    <property type="match status" value="1"/>
</dbReference>
<comment type="similarity">
    <text evidence="3">Belongs to the FAD-dependent oxidoreductase 2 family. FRD/SDH subfamily.</text>
</comment>
<keyword evidence="6" id="KW-0809">Transit peptide</keyword>
<dbReference type="InterPro" id="IPR027477">
    <property type="entry name" value="Succ_DH/fumarate_Rdtase_cat_sf"/>
</dbReference>
<dbReference type="Proteomes" id="UP000016649">
    <property type="component" value="Unassembled WGS sequence"/>
</dbReference>
<dbReference type="SMART" id="SM00900">
    <property type="entry name" value="FMN_bind"/>
    <property type="match status" value="1"/>
</dbReference>
<dbReference type="EMBL" id="AWVH01000012">
    <property type="protein sequence ID" value="ERJ93941.1"/>
    <property type="molecule type" value="Genomic_DNA"/>
</dbReference>
<keyword evidence="11" id="KW-1185">Reference proteome</keyword>
<dbReference type="Pfam" id="PF00890">
    <property type="entry name" value="FAD_binding_2"/>
    <property type="match status" value="1"/>
</dbReference>
<evidence type="ECO:0000256" key="7">
    <source>
        <dbReference type="ARBA" id="ARBA00023002"/>
    </source>
</evidence>
<comment type="cofactor">
    <cofactor evidence="1">
        <name>FMN</name>
        <dbReference type="ChEBI" id="CHEBI:58210"/>
    </cofactor>
</comment>
<accession>A0ABN0P0H4</accession>
<dbReference type="Gene3D" id="3.90.700.10">
    <property type="entry name" value="Succinate dehydrogenase/fumarate reductase flavoprotein, catalytic domain"/>
    <property type="match status" value="1"/>
</dbReference>
<keyword evidence="8" id="KW-0812">Transmembrane</keyword>
<evidence type="ECO:0000256" key="4">
    <source>
        <dbReference type="ARBA" id="ARBA00022630"/>
    </source>
</evidence>
<name>A0ABN0P0H4_TRELE</name>
<gene>
    <name evidence="10" type="ORF">HMPREF9193_00557</name>
</gene>
<organism evidence="10 11">
    <name type="scientific">Treponema lecithinolyticum ATCC 700332</name>
    <dbReference type="NCBI Taxonomy" id="1321815"/>
    <lineage>
        <taxon>Bacteria</taxon>
        <taxon>Pseudomonadati</taxon>
        <taxon>Spirochaetota</taxon>
        <taxon>Spirochaetia</taxon>
        <taxon>Spirochaetales</taxon>
        <taxon>Treponemataceae</taxon>
        <taxon>Treponema</taxon>
    </lineage>
</organism>
<dbReference type="Pfam" id="PF04205">
    <property type="entry name" value="FMN_bind"/>
    <property type="match status" value="1"/>
</dbReference>
<reference evidence="10 11" key="1">
    <citation type="submission" date="2013-08" db="EMBL/GenBank/DDBJ databases">
        <authorList>
            <person name="Weinstock G."/>
            <person name="Sodergren E."/>
            <person name="Wylie T."/>
            <person name="Fulton L."/>
            <person name="Fulton R."/>
            <person name="Fronick C."/>
            <person name="O'Laughlin M."/>
            <person name="Godfrey J."/>
            <person name="Miner T."/>
            <person name="Herter B."/>
            <person name="Appelbaum E."/>
            <person name="Cordes M."/>
            <person name="Lek S."/>
            <person name="Wollam A."/>
            <person name="Pepin K.H."/>
            <person name="Palsikar V.B."/>
            <person name="Mitreva M."/>
            <person name="Wilson R.K."/>
        </authorList>
    </citation>
    <scope>NUCLEOTIDE SEQUENCE [LARGE SCALE GENOMIC DNA]</scope>
    <source>
        <strain evidence="10 11">ATCC 700332</strain>
    </source>
</reference>
<proteinExistence type="inferred from homology"/>
<sequence>MQKKHAASVRMHADAHSMCCGISEEVYMKSSDNRFLSKIAVLLVCLTALMLAVGCNNGTNVKWDYQADVVIIGAGGAGLPAGLKAMEDGASVLFVETNWDVGGHAAVSEGQLHSGGSTVSQKEWGIEDSADLYYYDHTRGGAADSRFNDFIQVRSVANSMAKAYDFILKNGVKILEIEPMVRNYYRDGGSDPDSVGRMTYSDSGEWKNEYTGTTAAGVAVTRPLEKSLREKGAKFLLNYHMDKIYREKGNGGKVVGVQASYTPHILPGDTKPLTSLMSEGNINNTKKMLNIKAKKAVIIATGGSTGNVEFRTMFDPRLGPEYDGLGGMPFSDQDASGEIAAMEIGAALASLSSYQMSDGGAQMKAPNRIGCQYGYGRGFMRDSKLWALSRATGIEMDHNSMIIVNMLGQRFANEDDYRGVFPGPEYQRFLNNAASSVFIDTDGDGNAECYGGPIWAIVDDAAAKRNDWTMEQGVLDFENGYAFKADTLEELAQKIVNKYYENIKMDPKTLADTVNRYNSFVAAGKDDDWGKTTLVNQIKTGPFYALWAVSNIHDTLAGLRVDEKMQVVDLHGKLIPNLFCAGESAGGMRVHGLGRVITSGYIAGRSAASVDKDGFATADTALDPAFAGNETNYKTKTDKASYFSQRGSTRATKTHSEKEAELAALASGKKASAASGSIFSYASMTKSNAATNTFTGASDKGMGGTIRLQITVNNGKVTDIKVIKHSETAGIGPQAMEKLTAQALQKQSAELDTVSGATMTSTAFKEALTTAMKKAGLIK</sequence>
<dbReference type="Gene3D" id="3.50.50.60">
    <property type="entry name" value="FAD/NAD(P)-binding domain"/>
    <property type="match status" value="1"/>
</dbReference>
<evidence type="ECO:0000259" key="9">
    <source>
        <dbReference type="SMART" id="SM00900"/>
    </source>
</evidence>
<protein>
    <submittedName>
        <fullName evidence="10">FMN-binding domain protein</fullName>
    </submittedName>
</protein>
<evidence type="ECO:0000256" key="5">
    <source>
        <dbReference type="ARBA" id="ARBA00022827"/>
    </source>
</evidence>
<dbReference type="SUPFAM" id="SSF51905">
    <property type="entry name" value="FAD/NAD(P)-binding domain"/>
    <property type="match status" value="1"/>
</dbReference>
<keyword evidence="8" id="KW-1133">Transmembrane helix</keyword>
<evidence type="ECO:0000256" key="1">
    <source>
        <dbReference type="ARBA" id="ARBA00001917"/>
    </source>
</evidence>
<evidence type="ECO:0000256" key="2">
    <source>
        <dbReference type="ARBA" id="ARBA00001974"/>
    </source>
</evidence>
<evidence type="ECO:0000256" key="8">
    <source>
        <dbReference type="SAM" id="Phobius"/>
    </source>
</evidence>
<dbReference type="PANTHER" id="PTHR43400:SF7">
    <property type="entry name" value="FAD-DEPENDENT OXIDOREDUCTASE 2 FAD BINDING DOMAIN-CONTAINING PROTEIN"/>
    <property type="match status" value="1"/>
</dbReference>
<keyword evidence="5" id="KW-0274">FAD</keyword>
<feature type="domain" description="FMN-binding" evidence="9">
    <location>
        <begin position="701"/>
        <end position="775"/>
    </location>
</feature>
<dbReference type="Gene3D" id="3.90.1010.20">
    <property type="match status" value="1"/>
</dbReference>
<keyword evidence="4" id="KW-0285">Flavoprotein</keyword>
<dbReference type="InterPro" id="IPR003953">
    <property type="entry name" value="FAD-dep_OxRdtase_2_FAD-bd"/>
</dbReference>
<dbReference type="InterPro" id="IPR018247">
    <property type="entry name" value="EF_Hand_1_Ca_BS"/>
</dbReference>
<dbReference type="InterPro" id="IPR050315">
    <property type="entry name" value="FAD-oxidoreductase_2"/>
</dbReference>
<dbReference type="PROSITE" id="PS00018">
    <property type="entry name" value="EF_HAND_1"/>
    <property type="match status" value="1"/>
</dbReference>
<dbReference type="InterPro" id="IPR036188">
    <property type="entry name" value="FAD/NAD-bd_sf"/>
</dbReference>
<keyword evidence="8" id="KW-0472">Membrane</keyword>
<keyword evidence="7" id="KW-0560">Oxidoreductase</keyword>